<keyword evidence="3 5" id="KW-0819">tRNA processing</keyword>
<dbReference type="RefSeq" id="WP_379956023.1">
    <property type="nucleotide sequence ID" value="NZ_JAUYVI010000004.1"/>
</dbReference>
<dbReference type="PANTHER" id="PTHR13767">
    <property type="entry name" value="TRNA-PSEUDOURIDINE SYNTHASE"/>
    <property type="match status" value="1"/>
</dbReference>
<feature type="active site" description="Nucleophile" evidence="5">
    <location>
        <position position="47"/>
    </location>
</feature>
<evidence type="ECO:0000313" key="9">
    <source>
        <dbReference type="Proteomes" id="UP001230156"/>
    </source>
</evidence>
<dbReference type="PANTHER" id="PTHR13767:SF2">
    <property type="entry name" value="PSEUDOURIDYLATE SYNTHASE TRUB1"/>
    <property type="match status" value="1"/>
</dbReference>
<feature type="domain" description="tRNA pseudouridylate synthase B C-terminal" evidence="7">
    <location>
        <begin position="181"/>
        <end position="239"/>
    </location>
</feature>
<dbReference type="Pfam" id="PF01509">
    <property type="entry name" value="TruB_N"/>
    <property type="match status" value="1"/>
</dbReference>
<comment type="similarity">
    <text evidence="2 5">Belongs to the pseudouridine synthase TruB family. Type 1 subfamily.</text>
</comment>
<dbReference type="EMBL" id="JAUYVI010000004">
    <property type="protein sequence ID" value="MDQ7248544.1"/>
    <property type="molecule type" value="Genomic_DNA"/>
</dbReference>
<protein>
    <recommendedName>
        <fullName evidence="5">tRNA pseudouridine synthase B</fullName>
        <ecNumber evidence="5">5.4.99.25</ecNumber>
    </recommendedName>
    <alternativeName>
        <fullName evidence="5">tRNA pseudouridine(55) synthase</fullName>
        <shortName evidence="5">Psi55 synthase</shortName>
    </alternativeName>
    <alternativeName>
        <fullName evidence="5">tRNA pseudouridylate synthase</fullName>
    </alternativeName>
    <alternativeName>
        <fullName evidence="5">tRNA-uridine isomerase</fullName>
    </alternativeName>
</protein>
<evidence type="ECO:0000256" key="4">
    <source>
        <dbReference type="ARBA" id="ARBA00023235"/>
    </source>
</evidence>
<evidence type="ECO:0000259" key="7">
    <source>
        <dbReference type="Pfam" id="PF16198"/>
    </source>
</evidence>
<keyword evidence="9" id="KW-1185">Reference proteome</keyword>
<dbReference type="CDD" id="cd02573">
    <property type="entry name" value="PseudoU_synth_EcTruB"/>
    <property type="match status" value="1"/>
</dbReference>
<sequence length="308" mass="32891">MARRRKGQKVDGWVILDKPVGITSTAAVGAVKRLFDAQKAGHGGTLDPLATGVLPIALGEATKTVPFIMDGEKTYRFTLKFGEARATDDAEGAVIATSDHRPSDAEIIAVLPRFTGSVTQVPPAFSAIKVQGERAYDLARDGEVVELQPRTVEIHELSLVERPDPDHATFAVKCGKGTYMRALARDIAKALGSVGHVSALRRTGVGPFTEEGAISLDPLKALGHSPAAFKHVLPIETALDDIPALALTATEAIRLRSGQPVGLLHRLDRDRIRGFAPGDMVCAMSEGRLVALTRFEAGELVPVRVMNL</sequence>
<evidence type="ECO:0000259" key="6">
    <source>
        <dbReference type="Pfam" id="PF01509"/>
    </source>
</evidence>
<reference evidence="9" key="1">
    <citation type="submission" date="2023-08" db="EMBL/GenBank/DDBJ databases">
        <title>Rhodospirillaceae gen. nov., a novel taxon isolated from the Yangtze River Yuezi River estuary sludge.</title>
        <authorList>
            <person name="Ruan L."/>
        </authorList>
    </citation>
    <scope>NUCLEOTIDE SEQUENCE [LARGE SCALE GENOMIC DNA]</scope>
    <source>
        <strain evidence="9">R-7</strain>
    </source>
</reference>
<dbReference type="Proteomes" id="UP001230156">
    <property type="component" value="Unassembled WGS sequence"/>
</dbReference>
<proteinExistence type="inferred from homology"/>
<name>A0ABU0YLF1_9PROT</name>
<evidence type="ECO:0000256" key="2">
    <source>
        <dbReference type="ARBA" id="ARBA00005642"/>
    </source>
</evidence>
<dbReference type="Pfam" id="PF16198">
    <property type="entry name" value="TruB_C_2"/>
    <property type="match status" value="1"/>
</dbReference>
<feature type="domain" description="Pseudouridine synthase II N-terminal" evidence="6">
    <location>
        <begin position="32"/>
        <end position="180"/>
    </location>
</feature>
<dbReference type="InterPro" id="IPR002501">
    <property type="entry name" value="PsdUridine_synth_N"/>
</dbReference>
<comment type="caution">
    <text evidence="8">The sequence shown here is derived from an EMBL/GenBank/DDBJ whole genome shotgun (WGS) entry which is preliminary data.</text>
</comment>
<keyword evidence="4 5" id="KW-0413">Isomerase</keyword>
<gene>
    <name evidence="5 8" type="primary">truB</name>
    <name evidence="8" type="ORF">Q8A70_12740</name>
</gene>
<evidence type="ECO:0000256" key="3">
    <source>
        <dbReference type="ARBA" id="ARBA00022694"/>
    </source>
</evidence>
<dbReference type="NCBIfam" id="TIGR00431">
    <property type="entry name" value="TruB"/>
    <property type="match status" value="1"/>
</dbReference>
<evidence type="ECO:0000313" key="8">
    <source>
        <dbReference type="EMBL" id="MDQ7248544.1"/>
    </source>
</evidence>
<accession>A0ABU0YLF1</accession>
<dbReference type="InterPro" id="IPR032819">
    <property type="entry name" value="TruB_C"/>
</dbReference>
<dbReference type="InterPro" id="IPR020103">
    <property type="entry name" value="PsdUridine_synth_cat_dom_sf"/>
</dbReference>
<evidence type="ECO:0000256" key="5">
    <source>
        <dbReference type="HAMAP-Rule" id="MF_01080"/>
    </source>
</evidence>
<comment type="function">
    <text evidence="5">Responsible for synthesis of pseudouridine from uracil-55 in the psi GC loop of transfer RNAs.</text>
</comment>
<dbReference type="EC" id="5.4.99.25" evidence="5"/>
<dbReference type="InterPro" id="IPR014780">
    <property type="entry name" value="tRNA_psdUridine_synth_TruB"/>
</dbReference>
<dbReference type="Gene3D" id="3.30.2350.10">
    <property type="entry name" value="Pseudouridine synthase"/>
    <property type="match status" value="1"/>
</dbReference>
<organism evidence="8 9">
    <name type="scientific">Dongia sedimenti</name>
    <dbReference type="NCBI Taxonomy" id="3064282"/>
    <lineage>
        <taxon>Bacteria</taxon>
        <taxon>Pseudomonadati</taxon>
        <taxon>Pseudomonadota</taxon>
        <taxon>Alphaproteobacteria</taxon>
        <taxon>Rhodospirillales</taxon>
        <taxon>Dongiaceae</taxon>
        <taxon>Dongia</taxon>
    </lineage>
</organism>
<dbReference type="GO" id="GO:0160148">
    <property type="term" value="F:tRNA pseudouridine(55) synthase activity"/>
    <property type="evidence" value="ECO:0007669"/>
    <property type="project" value="UniProtKB-EC"/>
</dbReference>
<dbReference type="HAMAP" id="MF_01080">
    <property type="entry name" value="TruB_bact"/>
    <property type="match status" value="1"/>
</dbReference>
<evidence type="ECO:0000256" key="1">
    <source>
        <dbReference type="ARBA" id="ARBA00000385"/>
    </source>
</evidence>
<dbReference type="SUPFAM" id="SSF55120">
    <property type="entry name" value="Pseudouridine synthase"/>
    <property type="match status" value="1"/>
</dbReference>
<comment type="catalytic activity">
    <reaction evidence="1 5">
        <text>uridine(55) in tRNA = pseudouridine(55) in tRNA</text>
        <dbReference type="Rhea" id="RHEA:42532"/>
        <dbReference type="Rhea" id="RHEA-COMP:10101"/>
        <dbReference type="Rhea" id="RHEA-COMP:10102"/>
        <dbReference type="ChEBI" id="CHEBI:65314"/>
        <dbReference type="ChEBI" id="CHEBI:65315"/>
        <dbReference type="EC" id="5.4.99.25"/>
    </reaction>
</comment>